<dbReference type="RefSeq" id="WP_251224153.1">
    <property type="nucleotide sequence ID" value="NZ_JAMBOL010000014.1"/>
</dbReference>
<evidence type="ECO:0000256" key="5">
    <source>
        <dbReference type="ARBA" id="ARBA00023136"/>
    </source>
</evidence>
<evidence type="ECO:0000313" key="8">
    <source>
        <dbReference type="EMBL" id="MCM3715401.1"/>
    </source>
</evidence>
<feature type="domain" description="DUF3817" evidence="7">
    <location>
        <begin position="6"/>
        <end position="92"/>
    </location>
</feature>
<dbReference type="EMBL" id="JAMBOL010000014">
    <property type="protein sequence ID" value="MCM3715401.1"/>
    <property type="molecule type" value="Genomic_DNA"/>
</dbReference>
<reference evidence="8" key="1">
    <citation type="submission" date="2022-05" db="EMBL/GenBank/DDBJ databases">
        <title>Comparative Genomics of Spacecraft Associated Microbes.</title>
        <authorList>
            <person name="Tran M.T."/>
            <person name="Wright A."/>
            <person name="Seuylemezian A."/>
            <person name="Eisen J."/>
            <person name="Coil D."/>
        </authorList>
    </citation>
    <scope>NUCLEOTIDE SEQUENCE</scope>
    <source>
        <strain evidence="8">214.1.1</strain>
    </source>
</reference>
<keyword evidence="5 6" id="KW-0472">Membrane</keyword>
<feature type="transmembrane region" description="Helical" evidence="6">
    <location>
        <begin position="12"/>
        <end position="34"/>
    </location>
</feature>
<sequence length="107" mass="11657">MVSASLKGFRIISYLEGISFLLLLGIAMPLKYWFDMPLAVTVTGMAHGILFVIYLLAVAYLMIAFRWSFMKGLLAVVASVVPFGPFIFDAKMIKAETAASDKAASEA</sequence>
<evidence type="ECO:0000256" key="4">
    <source>
        <dbReference type="ARBA" id="ARBA00022989"/>
    </source>
</evidence>
<dbReference type="Proteomes" id="UP001139179">
    <property type="component" value="Unassembled WGS sequence"/>
</dbReference>
<keyword evidence="4 6" id="KW-1133">Transmembrane helix</keyword>
<evidence type="ECO:0000256" key="2">
    <source>
        <dbReference type="ARBA" id="ARBA00022475"/>
    </source>
</evidence>
<dbReference type="PANTHER" id="PTHR40077:SF1">
    <property type="entry name" value="MEMBRANE PROTEIN"/>
    <property type="match status" value="1"/>
</dbReference>
<name>A0A9X2IQ05_9BACI</name>
<gene>
    <name evidence="8" type="ORF">M3202_15115</name>
</gene>
<evidence type="ECO:0000259" key="7">
    <source>
        <dbReference type="Pfam" id="PF12823"/>
    </source>
</evidence>
<organism evidence="8 9">
    <name type="scientific">Halalkalibacter oceani</name>
    <dbReference type="NCBI Taxonomy" id="1653776"/>
    <lineage>
        <taxon>Bacteria</taxon>
        <taxon>Bacillati</taxon>
        <taxon>Bacillota</taxon>
        <taxon>Bacilli</taxon>
        <taxon>Bacillales</taxon>
        <taxon>Bacillaceae</taxon>
        <taxon>Halalkalibacter</taxon>
    </lineage>
</organism>
<dbReference type="Pfam" id="PF12823">
    <property type="entry name" value="DUF3817"/>
    <property type="match status" value="1"/>
</dbReference>
<dbReference type="AlphaFoldDB" id="A0A9X2IQ05"/>
<evidence type="ECO:0000256" key="3">
    <source>
        <dbReference type="ARBA" id="ARBA00022692"/>
    </source>
</evidence>
<evidence type="ECO:0000313" key="9">
    <source>
        <dbReference type="Proteomes" id="UP001139179"/>
    </source>
</evidence>
<feature type="transmembrane region" description="Helical" evidence="6">
    <location>
        <begin position="46"/>
        <end position="65"/>
    </location>
</feature>
<protein>
    <submittedName>
        <fullName evidence="8">DUF3817 domain-containing protein</fullName>
    </submittedName>
</protein>
<evidence type="ECO:0000256" key="1">
    <source>
        <dbReference type="ARBA" id="ARBA00004651"/>
    </source>
</evidence>
<keyword evidence="2" id="KW-1003">Cell membrane</keyword>
<accession>A0A9X2IQ05</accession>
<feature type="transmembrane region" description="Helical" evidence="6">
    <location>
        <begin position="72"/>
        <end position="88"/>
    </location>
</feature>
<dbReference type="PANTHER" id="PTHR40077">
    <property type="entry name" value="MEMBRANE PROTEIN-RELATED"/>
    <property type="match status" value="1"/>
</dbReference>
<keyword evidence="9" id="KW-1185">Reference proteome</keyword>
<proteinExistence type="predicted"/>
<dbReference type="NCBIfam" id="TIGR03954">
    <property type="entry name" value="integ_memb_HG"/>
    <property type="match status" value="1"/>
</dbReference>
<keyword evidence="3 6" id="KW-0812">Transmembrane</keyword>
<comment type="caution">
    <text evidence="8">The sequence shown here is derived from an EMBL/GenBank/DDBJ whole genome shotgun (WGS) entry which is preliminary data.</text>
</comment>
<dbReference type="InterPro" id="IPR023845">
    <property type="entry name" value="DUF3817_TM"/>
</dbReference>
<evidence type="ECO:0000256" key="6">
    <source>
        <dbReference type="SAM" id="Phobius"/>
    </source>
</evidence>
<comment type="subcellular location">
    <subcellularLocation>
        <location evidence="1">Cell membrane</location>
        <topology evidence="1">Multi-pass membrane protein</topology>
    </subcellularLocation>
</comment>
<dbReference type="GO" id="GO:0005886">
    <property type="term" value="C:plasma membrane"/>
    <property type="evidence" value="ECO:0007669"/>
    <property type="project" value="UniProtKB-SubCell"/>
</dbReference>